<gene>
    <name evidence="1" type="ORF">NKR23_g4827</name>
</gene>
<dbReference type="AlphaFoldDB" id="A0AA38RHM3"/>
<dbReference type="Proteomes" id="UP001174694">
    <property type="component" value="Unassembled WGS sequence"/>
</dbReference>
<accession>A0AA38RHM3</accession>
<sequence>MTLQQAMRRDEAEVQTSLSECLGDSGQWRARLNSLAFKGISEADLDRWYWILSAEDGDAKIERLVSTPGHKPIFVLYQILNRDESIVKGRSLMTVFDYIAQQYCQRKGKKHDQHLSWGATRRSLDNSLNMTPEHFCVLLRRLVHHVMRTWPSSIVTVARLVSTYIESISNDTLPKKTTGRSGYAARCFVFNYALQLFHQRPLTNALAQRQFNWKAQKTLLALSTRLKRPLVIDGQSFRAIRRVMIGLTKSDAERKVAGRLAKTWPPYREEWDGVDERRKLEDDWSMSVKAGNLRREAGYGDASVDHTLGVLGGAITDEAPSIQTRSLPPRTWQGRHAILNVFSDWAARVQATRNAHEAWHLFSNGPKGGFKPNFQVYAEMFEKIFAEEARSPNVLPGDNKLVFPVHDVNLSDFEKARLRPPSVDELYSRMLRDGNRPVGKCLALLIYHAPSLETALQYLQDSPLSRKAIADLTAPNRTESTYLKEIPLPVFSAYVSLLCRLQPATRLRFTLEGETSPRLYNCLSHAMRLAELRLSYNPHETRQFKAPWHNIMKALAKKNTVFNPILSQQENDAEALAIFLKIFAKMKKSSGLDAISFYYLNGVLRKALKWDDMSDTPGSGRAAEDSIAGVRYRHPNISQLVQHAHHELKEGFRELTSPVESEIVSEEDAEVPTFYHDVGAVHLHSYTRTLGMLGDVDEMIRVMEWMLNAWDQDGALEDAKDPSHKESEQMSHVFAFFRAFSEDQVPAEVVQRVKSKLEQLGEEKGCTWRWPDTKDVELYLGGDSQQGAQRFRASSSRLSLEGGKQRKDAWERCVL</sequence>
<dbReference type="EMBL" id="JANBVO010000012">
    <property type="protein sequence ID" value="KAJ9148476.1"/>
    <property type="molecule type" value="Genomic_DNA"/>
</dbReference>
<evidence type="ECO:0000313" key="1">
    <source>
        <dbReference type="EMBL" id="KAJ9148476.1"/>
    </source>
</evidence>
<comment type="caution">
    <text evidence="1">The sequence shown here is derived from an EMBL/GenBank/DDBJ whole genome shotgun (WGS) entry which is preliminary data.</text>
</comment>
<keyword evidence="2" id="KW-1185">Reference proteome</keyword>
<name>A0AA38RHM3_9PEZI</name>
<proteinExistence type="predicted"/>
<protein>
    <submittedName>
        <fullName evidence="1">Prefoldin subunit</fullName>
    </submittedName>
</protein>
<evidence type="ECO:0000313" key="2">
    <source>
        <dbReference type="Proteomes" id="UP001174694"/>
    </source>
</evidence>
<reference evidence="1" key="1">
    <citation type="submission" date="2022-07" db="EMBL/GenBank/DDBJ databases">
        <title>Fungi with potential for degradation of polypropylene.</title>
        <authorList>
            <person name="Gostincar C."/>
        </authorList>
    </citation>
    <scope>NUCLEOTIDE SEQUENCE</scope>
    <source>
        <strain evidence="1">EXF-13308</strain>
    </source>
</reference>
<organism evidence="1 2">
    <name type="scientific">Pleurostoma richardsiae</name>
    <dbReference type="NCBI Taxonomy" id="41990"/>
    <lineage>
        <taxon>Eukaryota</taxon>
        <taxon>Fungi</taxon>
        <taxon>Dikarya</taxon>
        <taxon>Ascomycota</taxon>
        <taxon>Pezizomycotina</taxon>
        <taxon>Sordariomycetes</taxon>
        <taxon>Sordariomycetidae</taxon>
        <taxon>Calosphaeriales</taxon>
        <taxon>Pleurostomataceae</taxon>
        <taxon>Pleurostoma</taxon>
    </lineage>
</organism>